<evidence type="ECO:0000313" key="3">
    <source>
        <dbReference type="Proteomes" id="UP000016932"/>
    </source>
</evidence>
<organism evidence="2 3">
    <name type="scientific">Pseudocercospora fijiensis (strain CIRAD86)</name>
    <name type="common">Black leaf streak disease fungus</name>
    <name type="synonym">Mycosphaerella fijiensis</name>
    <dbReference type="NCBI Taxonomy" id="383855"/>
    <lineage>
        <taxon>Eukaryota</taxon>
        <taxon>Fungi</taxon>
        <taxon>Dikarya</taxon>
        <taxon>Ascomycota</taxon>
        <taxon>Pezizomycotina</taxon>
        <taxon>Dothideomycetes</taxon>
        <taxon>Dothideomycetidae</taxon>
        <taxon>Mycosphaerellales</taxon>
        <taxon>Mycosphaerellaceae</taxon>
        <taxon>Pseudocercospora</taxon>
    </lineage>
</organism>
<feature type="region of interest" description="Disordered" evidence="1">
    <location>
        <begin position="155"/>
        <end position="175"/>
    </location>
</feature>
<dbReference type="AlphaFoldDB" id="M2ZY54"/>
<accession>M2ZY54</accession>
<dbReference type="Proteomes" id="UP000016932">
    <property type="component" value="Unassembled WGS sequence"/>
</dbReference>
<sequence length="175" mass="20376">MRPFFELLTATHDTRHTTHDTRHTTHDTRHTTHDIRHTETVYLNAHPKLNKTMINYAFQLASKLRNILDAERYCSDIPTMLYVPEIERQLERHMGKRAMSQLIPSSVAEVCCTYITYSAPNPSPISRSQSADYLNLWDNSHHDIPQAIPYSLPPIPTIRPEVSPPLHRRQEQKED</sequence>
<protein>
    <submittedName>
        <fullName evidence="2">Uncharacterized protein</fullName>
    </submittedName>
</protein>
<evidence type="ECO:0000313" key="2">
    <source>
        <dbReference type="EMBL" id="EME77051.1"/>
    </source>
</evidence>
<proteinExistence type="predicted"/>
<evidence type="ECO:0000256" key="1">
    <source>
        <dbReference type="SAM" id="MobiDB-lite"/>
    </source>
</evidence>
<dbReference type="VEuPathDB" id="FungiDB:MYCFIDRAFT_180384"/>
<dbReference type="EMBL" id="KB446571">
    <property type="protein sequence ID" value="EME77051.1"/>
    <property type="molecule type" value="Genomic_DNA"/>
</dbReference>
<dbReference type="GeneID" id="19334382"/>
<reference evidence="2 3" key="1">
    <citation type="journal article" date="2012" name="PLoS Pathog.">
        <title>Diverse lifestyles and strategies of plant pathogenesis encoded in the genomes of eighteen Dothideomycetes fungi.</title>
        <authorList>
            <person name="Ohm R.A."/>
            <person name="Feau N."/>
            <person name="Henrissat B."/>
            <person name="Schoch C.L."/>
            <person name="Horwitz B.A."/>
            <person name="Barry K.W."/>
            <person name="Condon B.J."/>
            <person name="Copeland A.C."/>
            <person name="Dhillon B."/>
            <person name="Glaser F."/>
            <person name="Hesse C.N."/>
            <person name="Kosti I."/>
            <person name="LaButti K."/>
            <person name="Lindquist E.A."/>
            <person name="Lucas S."/>
            <person name="Salamov A.A."/>
            <person name="Bradshaw R.E."/>
            <person name="Ciuffetti L."/>
            <person name="Hamelin R.C."/>
            <person name="Kema G.H.J."/>
            <person name="Lawrence C."/>
            <person name="Scott J.A."/>
            <person name="Spatafora J.W."/>
            <person name="Turgeon B.G."/>
            <person name="de Wit P.J.G.M."/>
            <person name="Zhong S."/>
            <person name="Goodwin S.B."/>
            <person name="Grigoriev I.V."/>
        </authorList>
    </citation>
    <scope>NUCLEOTIDE SEQUENCE [LARGE SCALE GENOMIC DNA]</scope>
    <source>
        <strain evidence="2 3">CIRAD86</strain>
    </source>
</reference>
<dbReference type="KEGG" id="pfj:MYCFIDRAFT_180384"/>
<dbReference type="HOGENOM" id="CLU_1533228_0_0_1"/>
<name>M2ZY54_PSEFD</name>
<gene>
    <name evidence="2" type="ORF">MYCFIDRAFT_180384</name>
</gene>
<keyword evidence="3" id="KW-1185">Reference proteome</keyword>
<dbReference type="RefSeq" id="XP_007932376.1">
    <property type="nucleotide sequence ID" value="XM_007934185.1"/>
</dbReference>